<keyword evidence="2" id="KW-1185">Reference proteome</keyword>
<protein>
    <submittedName>
        <fullName evidence="1">Uncharacterized protein</fullName>
    </submittedName>
</protein>
<comment type="caution">
    <text evidence="1">The sequence shown here is derived from an EMBL/GenBank/DDBJ whole genome shotgun (WGS) entry which is preliminary data.</text>
</comment>
<evidence type="ECO:0000313" key="2">
    <source>
        <dbReference type="Proteomes" id="UP000186922"/>
    </source>
</evidence>
<evidence type="ECO:0000313" key="1">
    <source>
        <dbReference type="EMBL" id="GAV08008.1"/>
    </source>
</evidence>
<dbReference type="Proteomes" id="UP000186922">
    <property type="component" value="Unassembled WGS sequence"/>
</dbReference>
<gene>
    <name evidence="1" type="primary">RvY_17770-1</name>
    <name evidence="1" type="synonym">RvY_17770.1</name>
    <name evidence="1" type="ORF">RvY_17770</name>
</gene>
<reference evidence="1 2" key="1">
    <citation type="journal article" date="2016" name="Nat. Commun.">
        <title>Extremotolerant tardigrade genome and improved radiotolerance of human cultured cells by tardigrade-unique protein.</title>
        <authorList>
            <person name="Hashimoto T."/>
            <person name="Horikawa D.D."/>
            <person name="Saito Y."/>
            <person name="Kuwahara H."/>
            <person name="Kozuka-Hata H."/>
            <person name="Shin-I T."/>
            <person name="Minakuchi Y."/>
            <person name="Ohishi K."/>
            <person name="Motoyama A."/>
            <person name="Aizu T."/>
            <person name="Enomoto A."/>
            <person name="Kondo K."/>
            <person name="Tanaka S."/>
            <person name="Hara Y."/>
            <person name="Koshikawa S."/>
            <person name="Sagara H."/>
            <person name="Miura T."/>
            <person name="Yokobori S."/>
            <person name="Miyagawa K."/>
            <person name="Suzuki Y."/>
            <person name="Kubo T."/>
            <person name="Oyama M."/>
            <person name="Kohara Y."/>
            <person name="Fujiyama A."/>
            <person name="Arakawa K."/>
            <person name="Katayama T."/>
            <person name="Toyoda A."/>
            <person name="Kunieda T."/>
        </authorList>
    </citation>
    <scope>NUCLEOTIDE SEQUENCE [LARGE SCALE GENOMIC DNA]</scope>
    <source>
        <strain evidence="1 2">YOKOZUNA-1</strain>
    </source>
</reference>
<name>A0A1D1W701_RAMVA</name>
<sequence length="182" mass="20448">MVFGIPSELVSHTRKLAAQMRDERVYAVATLQQEPLIVALTLSFLDHFFLWQSKKIRGPHSASNSPMRNISGSPAWLADVKGILQQVSGAPCRNLVFHSYVGATEVPDMAAVMEYCRDPNVASSKTRRDATVWYYQLQGLSPKRYKPNGKVQVVWCSGKMKSLAALLQEEFNVREVGRLLEH</sequence>
<organism evidence="1 2">
    <name type="scientific">Ramazzottius varieornatus</name>
    <name type="common">Water bear</name>
    <name type="synonym">Tardigrade</name>
    <dbReference type="NCBI Taxonomy" id="947166"/>
    <lineage>
        <taxon>Eukaryota</taxon>
        <taxon>Metazoa</taxon>
        <taxon>Ecdysozoa</taxon>
        <taxon>Tardigrada</taxon>
        <taxon>Eutardigrada</taxon>
        <taxon>Parachela</taxon>
        <taxon>Hypsibioidea</taxon>
        <taxon>Ramazzottiidae</taxon>
        <taxon>Ramazzottius</taxon>
    </lineage>
</organism>
<accession>A0A1D1W701</accession>
<dbReference type="AlphaFoldDB" id="A0A1D1W701"/>
<proteinExistence type="predicted"/>
<dbReference type="EMBL" id="BDGG01000016">
    <property type="protein sequence ID" value="GAV08008.1"/>
    <property type="molecule type" value="Genomic_DNA"/>
</dbReference>